<name>A0A6B9XMG4_9VIRU</name>
<keyword evidence="2" id="KW-0808">Transferase</keyword>
<evidence type="ECO:0000313" key="3">
    <source>
        <dbReference type="Proteomes" id="UP000678193"/>
    </source>
</evidence>
<feature type="domain" description="2-cysteine adaptor" evidence="1">
    <location>
        <begin position="3"/>
        <end position="36"/>
    </location>
</feature>
<dbReference type="RefSeq" id="YP_010088001.1">
    <property type="nucleotide sequence ID" value="NC_055603.1"/>
</dbReference>
<dbReference type="GeneID" id="65103334"/>
<keyword evidence="3" id="KW-1185">Reference proteome</keyword>
<protein>
    <submittedName>
        <fullName evidence="2">Serine-threonine protein kinase</fullName>
    </submittedName>
</protein>
<proteinExistence type="predicted"/>
<dbReference type="GO" id="GO:0016301">
    <property type="term" value="F:kinase activity"/>
    <property type="evidence" value="ECO:0007669"/>
    <property type="project" value="UniProtKB-KW"/>
</dbReference>
<accession>A0A6B9XMG4</accession>
<dbReference type="Proteomes" id="UP000678193">
    <property type="component" value="Segment"/>
</dbReference>
<sequence length="399" mass="47516">MNVCDEFEMNPDYNPETKKKIKKDGVVYKRLVKKCKEVKDRRPMEYIYKIQRLHKRFIPDFTDTLYERLARVDDKLDYIERRSSRRELAQGSKQPIPVETLLKEALDRGYINNVLYHKNIKIVKRCEQYEFKGVCKSFYKEAADGIFLPDIDQEDLTEELLANMIQQLLLCLAVLQGRYGIVHFNIDENSIVYRKVESKGSFRYIIRNREFYVPNLGYIFFLDNFDDCYVYNPQYTDQTFYGTRNAKIVINDTQDALWGDDTSDNSLRIKFKTRYTPIFNNWAKVVGLTVNKTSDNKFCHLDIKPEISVDLTDMCKFPVWENLIDIASVLKTAAEYIQYDDEEDEPLWYKKTYQIINYKGHYTDLGNLYDEMLYPDVLVANMFPELRFKTEFVDTYKWP</sequence>
<dbReference type="KEGG" id="vg:65103334"/>
<organism evidence="2 3">
    <name type="scientific">Lymphocystis disease virus 4</name>
    <dbReference type="NCBI Taxonomy" id="2704413"/>
    <lineage>
        <taxon>Viruses</taxon>
        <taxon>Varidnaviria</taxon>
        <taxon>Bamfordvirae</taxon>
        <taxon>Nucleocytoviricota</taxon>
        <taxon>Megaviricetes</taxon>
        <taxon>Pimascovirales</taxon>
        <taxon>Pimascovirales incertae sedis</taxon>
        <taxon>Iridoviridae</taxon>
        <taxon>Alphairidovirinae</taxon>
        <taxon>Lymphocystivirus</taxon>
        <taxon>Lymphocystivirus micropogonias1</taxon>
    </lineage>
</organism>
<dbReference type="InterPro" id="IPR014901">
    <property type="entry name" value="2-cysteine_adaptor"/>
</dbReference>
<keyword evidence="2" id="KW-0418">Kinase</keyword>
<evidence type="ECO:0000313" key="2">
    <source>
        <dbReference type="EMBL" id="QHR78463.1"/>
    </source>
</evidence>
<dbReference type="Pfam" id="PF08793">
    <property type="entry name" value="2C_adapt"/>
    <property type="match status" value="1"/>
</dbReference>
<dbReference type="EMBL" id="MN803438">
    <property type="protein sequence ID" value="QHR78463.1"/>
    <property type="molecule type" value="Genomic_DNA"/>
</dbReference>
<reference evidence="2" key="1">
    <citation type="journal article" date="2020" name="Arch. Virol.">
        <title>Complete genome sequence and analysis of a novel lymphocystivirus detected in whitemouth croaker (Micropogonias furnieri): lymphocystis disease virus 4.</title>
        <authorList>
            <person name="Doszpoly A."/>
            <person name="Kajan G.L."/>
            <person name="Puentes R."/>
            <person name="Perretta A."/>
        </authorList>
    </citation>
    <scope>NUCLEOTIDE SEQUENCE</scope>
    <source>
        <strain evidence="2">LCDV-WC</strain>
    </source>
</reference>
<evidence type="ECO:0000259" key="1">
    <source>
        <dbReference type="Pfam" id="PF08793"/>
    </source>
</evidence>